<keyword evidence="1" id="KW-0812">Transmembrane</keyword>
<comment type="caution">
    <text evidence="3">The sequence shown here is derived from an EMBL/GenBank/DDBJ whole genome shotgun (WGS) entry which is preliminary data.</text>
</comment>
<keyword evidence="4" id="KW-1185">Reference proteome</keyword>
<proteinExistence type="predicted"/>
<evidence type="ECO:0000313" key="5">
    <source>
        <dbReference type="Proteomes" id="UP000435423"/>
    </source>
</evidence>
<reference evidence="2 4" key="2">
    <citation type="submission" date="2019-11" db="EMBL/GenBank/DDBJ databases">
        <title>Streptococcis sp. isolated from the respiratory tract of Marmot.</title>
        <authorList>
            <person name="Zhang G."/>
        </authorList>
    </citation>
    <scope>NUCLEOTIDE SEQUENCE [LARGE SCALE GENOMIC DNA]</scope>
    <source>
        <strain evidence="4">zg-86</strain>
        <strain evidence="2">Zg-86</strain>
    </source>
</reference>
<feature type="transmembrane region" description="Helical" evidence="1">
    <location>
        <begin position="33"/>
        <end position="53"/>
    </location>
</feature>
<name>A0A6I4RA68_9STRE</name>
<evidence type="ECO:0000313" key="2">
    <source>
        <dbReference type="EMBL" id="MTB64580.1"/>
    </source>
</evidence>
<dbReference type="Proteomes" id="UP000435423">
    <property type="component" value="Unassembled WGS sequence"/>
</dbReference>
<dbReference type="EMBL" id="WUBJ01000007">
    <property type="protein sequence ID" value="MWV56686.1"/>
    <property type="molecule type" value="Genomic_DNA"/>
</dbReference>
<gene>
    <name evidence="2" type="ORF">GGG87_06190</name>
    <name evidence="3" type="ORF">GGH11_06835</name>
</gene>
<protein>
    <submittedName>
        <fullName evidence="3">Uncharacterized protein</fullName>
    </submittedName>
</protein>
<dbReference type="AlphaFoldDB" id="A0A6I4RA68"/>
<keyword evidence="1" id="KW-0472">Membrane</keyword>
<dbReference type="RefSeq" id="WP_154608552.1">
    <property type="nucleotide sequence ID" value="NZ_CP072115.1"/>
</dbReference>
<evidence type="ECO:0000256" key="1">
    <source>
        <dbReference type="SAM" id="Phobius"/>
    </source>
</evidence>
<keyword evidence="1" id="KW-1133">Transmembrane helix</keyword>
<evidence type="ECO:0000313" key="3">
    <source>
        <dbReference type="EMBL" id="MWV56686.1"/>
    </source>
</evidence>
<evidence type="ECO:0000313" key="4">
    <source>
        <dbReference type="Proteomes" id="UP000435060"/>
    </source>
</evidence>
<dbReference type="InterPro" id="IPR023101">
    <property type="entry name" value="AF1862-like_dom_sf"/>
</dbReference>
<dbReference type="Proteomes" id="UP000435060">
    <property type="component" value="Unassembled WGS sequence"/>
</dbReference>
<dbReference type="EMBL" id="WLCG01000008">
    <property type="protein sequence ID" value="MTB64580.1"/>
    <property type="molecule type" value="Genomic_DNA"/>
</dbReference>
<reference evidence="3 5" key="1">
    <citation type="submission" date="2019-10" db="EMBL/GenBank/DDBJ databases">
        <title>Streptococcis sp, isolated from the respiratory tract of Marmot.</title>
        <authorList>
            <person name="Zhang G."/>
        </authorList>
    </citation>
    <scope>NUCLEOTIDE SEQUENCE [LARGE SCALE GENOMIC DNA]</scope>
    <source>
        <strain evidence="3">Zg-70</strain>
        <strain evidence="5">zg-70</strain>
    </source>
</reference>
<sequence length="124" mass="13998">MNKRTVNQMLPLAYQVLKEEFPSEHIPKEFRGYISTFGAAITMGSLAAAVAFYSSEENGAQQDRHKLPMILLNVLKRYDTNVTEGNLFEYVVNSNERLGKENVLHAAIAVKLAMNLFYQDSPTK</sequence>
<dbReference type="SUPFAM" id="SSF158568">
    <property type="entry name" value="AF1862-like"/>
    <property type="match status" value="1"/>
</dbReference>
<accession>A0A6I4RA68</accession>
<organism evidence="3 5">
    <name type="scientific">Streptococcus zhangguiae</name>
    <dbReference type="NCBI Taxonomy" id="2664091"/>
    <lineage>
        <taxon>Bacteria</taxon>
        <taxon>Bacillati</taxon>
        <taxon>Bacillota</taxon>
        <taxon>Bacilli</taxon>
        <taxon>Lactobacillales</taxon>
        <taxon>Streptococcaceae</taxon>
        <taxon>Streptococcus</taxon>
    </lineage>
</organism>